<keyword evidence="3" id="KW-1185">Reference proteome</keyword>
<dbReference type="InterPro" id="IPR050491">
    <property type="entry name" value="AmpC-like"/>
</dbReference>
<dbReference type="EMBL" id="JACHJJ010000016">
    <property type="protein sequence ID" value="MBB5965292.1"/>
    <property type="molecule type" value="Genomic_DNA"/>
</dbReference>
<dbReference type="InterPro" id="IPR012338">
    <property type="entry name" value="Beta-lactam/transpept-like"/>
</dbReference>
<protein>
    <submittedName>
        <fullName evidence="2">CubicO group peptidase (Beta-lactamase class C family)</fullName>
    </submittedName>
</protein>
<dbReference type="Proteomes" id="UP000562352">
    <property type="component" value="Unassembled WGS sequence"/>
</dbReference>
<dbReference type="InterPro" id="IPR001466">
    <property type="entry name" value="Beta-lactam-related"/>
</dbReference>
<dbReference type="PANTHER" id="PTHR46825">
    <property type="entry name" value="D-ALANYL-D-ALANINE-CARBOXYPEPTIDASE/ENDOPEPTIDASE AMPH"/>
    <property type="match status" value="1"/>
</dbReference>
<organism evidence="2 3">
    <name type="scientific">Planomonospora venezuelensis</name>
    <dbReference type="NCBI Taxonomy" id="1999"/>
    <lineage>
        <taxon>Bacteria</taxon>
        <taxon>Bacillati</taxon>
        <taxon>Actinomycetota</taxon>
        <taxon>Actinomycetes</taxon>
        <taxon>Streptosporangiales</taxon>
        <taxon>Streptosporangiaceae</taxon>
        <taxon>Planomonospora</taxon>
    </lineage>
</organism>
<reference evidence="2 3" key="1">
    <citation type="submission" date="2020-08" db="EMBL/GenBank/DDBJ databases">
        <title>Genomic Encyclopedia of Type Strains, Phase III (KMG-III): the genomes of soil and plant-associated and newly described type strains.</title>
        <authorList>
            <person name="Whitman W."/>
        </authorList>
    </citation>
    <scope>NUCLEOTIDE SEQUENCE [LARGE SCALE GENOMIC DNA]</scope>
    <source>
        <strain evidence="2 3">CECT 3303</strain>
    </source>
</reference>
<sequence length="100" mass="10892">MGTPRTRDELIASFRDRPALFAPGERMSYSNSGWVLLGAVVERLTGQSYDGYVRRETLTPLGMDGSGLGRQGDVLTGHAEGYMAQGGRVVRMPEVYLLGL</sequence>
<dbReference type="PANTHER" id="PTHR46825:SF9">
    <property type="entry name" value="BETA-LACTAMASE-RELATED DOMAIN-CONTAINING PROTEIN"/>
    <property type="match status" value="1"/>
</dbReference>
<evidence type="ECO:0000313" key="2">
    <source>
        <dbReference type="EMBL" id="MBB5965292.1"/>
    </source>
</evidence>
<gene>
    <name evidence="2" type="ORF">FHS22_004580</name>
</gene>
<evidence type="ECO:0000259" key="1">
    <source>
        <dbReference type="Pfam" id="PF00144"/>
    </source>
</evidence>
<feature type="domain" description="Beta-lactamase-related" evidence="1">
    <location>
        <begin position="8"/>
        <end position="87"/>
    </location>
</feature>
<dbReference type="AlphaFoldDB" id="A0A841D3P7"/>
<name>A0A841D3P7_PLAVE</name>
<dbReference type="SUPFAM" id="SSF56601">
    <property type="entry name" value="beta-lactamase/transpeptidase-like"/>
    <property type="match status" value="1"/>
</dbReference>
<comment type="caution">
    <text evidence="2">The sequence shown here is derived from an EMBL/GenBank/DDBJ whole genome shotgun (WGS) entry which is preliminary data.</text>
</comment>
<dbReference type="Gene3D" id="3.40.710.10">
    <property type="entry name" value="DD-peptidase/beta-lactamase superfamily"/>
    <property type="match status" value="1"/>
</dbReference>
<dbReference type="Pfam" id="PF00144">
    <property type="entry name" value="Beta-lactamase"/>
    <property type="match status" value="1"/>
</dbReference>
<evidence type="ECO:0000313" key="3">
    <source>
        <dbReference type="Proteomes" id="UP000562352"/>
    </source>
</evidence>
<accession>A0A841D3P7</accession>
<proteinExistence type="predicted"/>